<protein>
    <submittedName>
        <fullName evidence="3">Ribose-5-phosphate isomerase B</fullName>
    </submittedName>
</protein>
<evidence type="ECO:0000313" key="4">
    <source>
        <dbReference type="Proteomes" id="UP000034952"/>
    </source>
</evidence>
<dbReference type="NCBIfam" id="TIGR00689">
    <property type="entry name" value="rpiB_lacA_lacB"/>
    <property type="match status" value="1"/>
</dbReference>
<dbReference type="GO" id="GO:0019316">
    <property type="term" value="P:D-allose catabolic process"/>
    <property type="evidence" value="ECO:0007669"/>
    <property type="project" value="TreeGrafter"/>
</dbReference>
<evidence type="ECO:0000256" key="2">
    <source>
        <dbReference type="SAM" id="Phobius"/>
    </source>
</evidence>
<name>A0A0G0BB98_9BACT</name>
<gene>
    <name evidence="3" type="ORF">UR64_C0005G0041</name>
</gene>
<accession>A0A0G0BB98</accession>
<dbReference type="InterPro" id="IPR036569">
    <property type="entry name" value="RpiB_LacA_LacB_sf"/>
</dbReference>
<comment type="similarity">
    <text evidence="1">Belongs to the LacAB/RpiB family.</text>
</comment>
<feature type="transmembrane region" description="Helical" evidence="2">
    <location>
        <begin position="184"/>
        <end position="204"/>
    </location>
</feature>
<dbReference type="SUPFAM" id="SSF89623">
    <property type="entry name" value="Ribose/Galactose isomerase RpiB/AlsB"/>
    <property type="match status" value="1"/>
</dbReference>
<proteinExistence type="inferred from homology"/>
<keyword evidence="2" id="KW-0472">Membrane</keyword>
<reference evidence="3 4" key="1">
    <citation type="journal article" date="2015" name="Nature">
        <title>rRNA introns, odd ribosomes, and small enigmatic genomes across a large radiation of phyla.</title>
        <authorList>
            <person name="Brown C.T."/>
            <person name="Hug L.A."/>
            <person name="Thomas B.C."/>
            <person name="Sharon I."/>
            <person name="Castelle C.J."/>
            <person name="Singh A."/>
            <person name="Wilkins M.J."/>
            <person name="Williams K.H."/>
            <person name="Banfield J.F."/>
        </authorList>
    </citation>
    <scope>NUCLEOTIDE SEQUENCE [LARGE SCALE GENOMIC DNA]</scope>
</reference>
<sequence length="211" mass="24037">MKIYIGSDHAGFALKEKLKIFIKELGYEVEDKGAFSLEPTDDYPDFIIPVAKEVALHPDSLGIILGGSGEGEQISANKIDGVRAIEYYGGNLEIVKLGREHNDANVLSLGVRFIEEEEGKEAIKIFINTPFSNEERHVRRLKEIGKINKNFKILYYIGTLILFIIGLIFYVLKTSSIEEFPKKINYLELWPIFILIIFISLFIIKANRKIK</sequence>
<keyword evidence="2" id="KW-1133">Transmembrane helix</keyword>
<evidence type="ECO:0000313" key="3">
    <source>
        <dbReference type="EMBL" id="KKP66579.1"/>
    </source>
</evidence>
<dbReference type="PANTHER" id="PTHR30345">
    <property type="entry name" value="RIBOSE-5-PHOSPHATE ISOMERASE B"/>
    <property type="match status" value="1"/>
</dbReference>
<keyword evidence="3" id="KW-0413">Isomerase</keyword>
<dbReference type="Proteomes" id="UP000034952">
    <property type="component" value="Unassembled WGS sequence"/>
</dbReference>
<dbReference type="Pfam" id="PF02502">
    <property type="entry name" value="LacAB_rpiB"/>
    <property type="match status" value="1"/>
</dbReference>
<feature type="transmembrane region" description="Helical" evidence="2">
    <location>
        <begin position="153"/>
        <end position="172"/>
    </location>
</feature>
<evidence type="ECO:0000256" key="1">
    <source>
        <dbReference type="ARBA" id="ARBA00008754"/>
    </source>
</evidence>
<dbReference type="AlphaFoldDB" id="A0A0G0BB98"/>
<dbReference type="Gene3D" id="3.40.1400.10">
    <property type="entry name" value="Sugar-phosphate isomerase, RpiB/LacA/LacB"/>
    <property type="match status" value="1"/>
</dbReference>
<keyword evidence="2" id="KW-0812">Transmembrane</keyword>
<dbReference type="InterPro" id="IPR003500">
    <property type="entry name" value="RpiB_LacA_LacB"/>
</dbReference>
<dbReference type="PANTHER" id="PTHR30345:SF0">
    <property type="entry name" value="DNA DAMAGE-REPAIR_TOLERATION PROTEIN DRT102"/>
    <property type="match status" value="1"/>
</dbReference>
<organism evidence="3 4">
    <name type="scientific">Candidatus Nomurabacteria bacterium GW2011_GWE1_35_16</name>
    <dbReference type="NCBI Taxonomy" id="1618761"/>
    <lineage>
        <taxon>Bacteria</taxon>
        <taxon>Candidatus Nomuraibacteriota</taxon>
    </lineage>
</organism>
<dbReference type="GO" id="GO:0009052">
    <property type="term" value="P:pentose-phosphate shunt, non-oxidative branch"/>
    <property type="evidence" value="ECO:0007669"/>
    <property type="project" value="TreeGrafter"/>
</dbReference>
<dbReference type="EMBL" id="LBPY01000005">
    <property type="protein sequence ID" value="KKP66579.1"/>
    <property type="molecule type" value="Genomic_DNA"/>
</dbReference>
<dbReference type="NCBIfam" id="NF004051">
    <property type="entry name" value="PRK05571.1"/>
    <property type="match status" value="1"/>
</dbReference>
<dbReference type="GO" id="GO:0004751">
    <property type="term" value="F:ribose-5-phosphate isomerase activity"/>
    <property type="evidence" value="ECO:0007669"/>
    <property type="project" value="TreeGrafter"/>
</dbReference>
<comment type="caution">
    <text evidence="3">The sequence shown here is derived from an EMBL/GenBank/DDBJ whole genome shotgun (WGS) entry which is preliminary data.</text>
</comment>